<dbReference type="Proteomes" id="UP000887568">
    <property type="component" value="Unplaced"/>
</dbReference>
<dbReference type="PANTHER" id="PTHR12062">
    <property type="entry name" value="N-ACETYLGLUCOSAMINYLTRANSFERASE VI"/>
    <property type="match status" value="1"/>
</dbReference>
<evidence type="ECO:0000313" key="2">
    <source>
        <dbReference type="EnsemblMetazoa" id="XP_038068570.1"/>
    </source>
</evidence>
<feature type="domain" description="MGAT4 conserved region" evidence="1">
    <location>
        <begin position="65"/>
        <end position="304"/>
    </location>
</feature>
<name>A0A914AWS8_PATMI</name>
<dbReference type="OrthoDB" id="2016523at2759"/>
<dbReference type="PANTHER" id="PTHR12062:SF0">
    <property type="entry name" value="ALPHA-1,3-MANNOSYL-GLYCOPROTEIN 4-BETA-N-ACETYLGLUCOSAMINYLTRANSFERASE B"/>
    <property type="match status" value="1"/>
</dbReference>
<dbReference type="RefSeq" id="XP_038068570.1">
    <property type="nucleotide sequence ID" value="XM_038212642.1"/>
</dbReference>
<organism evidence="2 3">
    <name type="scientific">Patiria miniata</name>
    <name type="common">Bat star</name>
    <name type="synonym">Asterina miniata</name>
    <dbReference type="NCBI Taxonomy" id="46514"/>
    <lineage>
        <taxon>Eukaryota</taxon>
        <taxon>Metazoa</taxon>
        <taxon>Echinodermata</taxon>
        <taxon>Eleutherozoa</taxon>
        <taxon>Asterozoa</taxon>
        <taxon>Asteroidea</taxon>
        <taxon>Valvatacea</taxon>
        <taxon>Valvatida</taxon>
        <taxon>Asterinidae</taxon>
        <taxon>Patiria</taxon>
    </lineage>
</organism>
<keyword evidence="3" id="KW-1185">Reference proteome</keyword>
<dbReference type="EnsemblMetazoa" id="XM_038212642.1">
    <property type="protein sequence ID" value="XP_038068570.1"/>
    <property type="gene ID" value="LOC119737967"/>
</dbReference>
<dbReference type="GO" id="GO:0006487">
    <property type="term" value="P:protein N-linked glycosylation"/>
    <property type="evidence" value="ECO:0007669"/>
    <property type="project" value="TreeGrafter"/>
</dbReference>
<evidence type="ECO:0000313" key="3">
    <source>
        <dbReference type="Proteomes" id="UP000887568"/>
    </source>
</evidence>
<protein>
    <recommendedName>
        <fullName evidence="1">MGAT4 conserved region domain-containing protein</fullName>
    </recommendedName>
</protein>
<dbReference type="InterPro" id="IPR006759">
    <property type="entry name" value="Glyco_transf_54"/>
</dbReference>
<dbReference type="Pfam" id="PF04666">
    <property type="entry name" value="MGAT4_cons"/>
    <property type="match status" value="1"/>
</dbReference>
<dbReference type="OMA" id="IFHRESA"/>
<dbReference type="AlphaFoldDB" id="A0A914AWS8"/>
<dbReference type="InterPro" id="IPR057279">
    <property type="entry name" value="MGAT4"/>
</dbReference>
<dbReference type="GO" id="GO:0008375">
    <property type="term" value="F:acetylglucosaminyltransferase activity"/>
    <property type="evidence" value="ECO:0007669"/>
    <property type="project" value="TreeGrafter"/>
</dbReference>
<dbReference type="GeneID" id="119737967"/>
<proteinExistence type="predicted"/>
<accession>A0A914AWS8</accession>
<reference evidence="2" key="1">
    <citation type="submission" date="2022-11" db="UniProtKB">
        <authorList>
            <consortium name="EnsemblMetazoa"/>
        </authorList>
    </citation>
    <scope>IDENTIFICATION</scope>
</reference>
<evidence type="ECO:0000259" key="1">
    <source>
        <dbReference type="Pfam" id="PF04666"/>
    </source>
</evidence>
<sequence length="318" mass="36305">MRNGLPWLPVRRVETIVEQPQARENVHSTQRQIAVQAKKAKDENVVTPKPTEAGYMNLNALDRDKALVLGHRRKDKGLLTIGVTTAERQNASYLDATLRSLIENADASERSLLRLVVFACDYHERGRQEAQAVVSAYSEHIQSGLLQFIVAPRSFYPKFSNLKRTYGDPEERVQWRSKENIDSVFLFAYCAGMSEYFLQMDDDLATSPGYFQTIRSFIKGHSEDDWALLDIGSTGSGKLFRDEDVLPMAQFMVQFWQEDPVDYLFLFFKALRVQKERFVVKPPLFKHLGVVSTLDLKNRERKAKEAAKAKKGGPSLRV</sequence>